<dbReference type="InterPro" id="IPR027474">
    <property type="entry name" value="L-asparaginase_N"/>
</dbReference>
<dbReference type="EC" id="3.5.1.1" evidence="2"/>
<dbReference type="PANTHER" id="PTHR11707:SF28">
    <property type="entry name" value="60 KDA LYSOPHOSPHOLIPASE"/>
    <property type="match status" value="1"/>
</dbReference>
<feature type="binding site" evidence="5">
    <location>
        <position position="61"/>
    </location>
    <ligand>
        <name>substrate</name>
    </ligand>
</feature>
<dbReference type="InterPro" id="IPR027473">
    <property type="entry name" value="L-asparaginase_C"/>
</dbReference>
<name>A0A212JBN1_9BACT</name>
<feature type="domain" description="L-asparaginase N-terminal" evidence="8">
    <location>
        <begin position="7"/>
        <end position="199"/>
    </location>
</feature>
<evidence type="ECO:0000256" key="1">
    <source>
        <dbReference type="ARBA" id="ARBA00010518"/>
    </source>
</evidence>
<dbReference type="SMART" id="SM00870">
    <property type="entry name" value="Asparaginase"/>
    <property type="match status" value="1"/>
</dbReference>
<evidence type="ECO:0000256" key="6">
    <source>
        <dbReference type="PROSITE-ProRule" id="PRU10099"/>
    </source>
</evidence>
<feature type="active site" evidence="7">
    <location>
        <position position="92"/>
    </location>
</feature>
<evidence type="ECO:0000256" key="2">
    <source>
        <dbReference type="ARBA" id="ARBA00012920"/>
    </source>
</evidence>
<protein>
    <recommendedName>
        <fullName evidence="2">asparaginase</fullName>
        <ecNumber evidence="2">3.5.1.1</ecNumber>
    </recommendedName>
</protein>
<dbReference type="Gene3D" id="3.40.50.40">
    <property type="match status" value="1"/>
</dbReference>
<dbReference type="GO" id="GO:0004067">
    <property type="term" value="F:asparaginase activity"/>
    <property type="evidence" value="ECO:0007669"/>
    <property type="project" value="UniProtKB-UniRule"/>
</dbReference>
<evidence type="ECO:0000259" key="9">
    <source>
        <dbReference type="Pfam" id="PF17763"/>
    </source>
</evidence>
<comment type="similarity">
    <text evidence="1">Belongs to the asparaginase 1 family.</text>
</comment>
<dbReference type="PANTHER" id="PTHR11707">
    <property type="entry name" value="L-ASPARAGINASE"/>
    <property type="match status" value="1"/>
</dbReference>
<dbReference type="Pfam" id="PF17763">
    <property type="entry name" value="Asparaginase_C"/>
    <property type="match status" value="1"/>
</dbReference>
<evidence type="ECO:0000256" key="7">
    <source>
        <dbReference type="PROSITE-ProRule" id="PRU10100"/>
    </source>
</evidence>
<dbReference type="InterPro" id="IPR006034">
    <property type="entry name" value="Asparaginase/glutaminase-like"/>
</dbReference>
<dbReference type="AlphaFoldDB" id="A0A212JBN1"/>
<dbReference type="PROSITE" id="PS00144">
    <property type="entry name" value="ASN_GLN_ASE_1"/>
    <property type="match status" value="1"/>
</dbReference>
<dbReference type="CDD" id="cd08963">
    <property type="entry name" value="L-asparaginase_I"/>
    <property type="match status" value="1"/>
</dbReference>
<keyword evidence="3 10" id="KW-0378">Hydrolase</keyword>
<sequence>MIDVNAHILLIYTGGTIGMVENPVTGSLEPFDFAHLNSHLPELQRFRFHVDHIVFDPVIDSSEITPEHWKKIVRTIEYNYHKYDGFVILHGTDTMAYTASALSFMIENLQKPVVLTGAQLPIGKLRTDAKENLITALEIAADKDVLGNPIVPEVCIFFQNDLLRGNRATKVNADNFNAFKSYNYPNLGKSGIQIRYDRKVIHQPDYDKKTIFHYQLDTRIATLKLFPGINRQTVETILTLKNIKAIILETYGSGNAPLSPWFIRLVRETVKKGVVIVNITQCNTGMVDMHRYETGQELLKAGVVSGFDATFETAIAKLMFLVGHKYAKEDIQIRMRVPLIGEITRVEDRMNETI</sequence>
<feature type="active site" description="O-isoaspartyl threonine intermediate" evidence="4">
    <location>
        <position position="16"/>
    </location>
</feature>
<dbReference type="RefSeq" id="WP_296939986.1">
    <property type="nucleotide sequence ID" value="NZ_LT599032.1"/>
</dbReference>
<dbReference type="Pfam" id="PF00710">
    <property type="entry name" value="Asparaginase"/>
    <property type="match status" value="1"/>
</dbReference>
<dbReference type="FunFam" id="3.40.50.1170:FF:000004">
    <property type="entry name" value="L-asparaginase, type I"/>
    <property type="match status" value="1"/>
</dbReference>
<dbReference type="Gene3D" id="3.40.50.1170">
    <property type="entry name" value="L-asparaginase, N-terminal domain"/>
    <property type="match status" value="1"/>
</dbReference>
<dbReference type="InterPro" id="IPR040919">
    <property type="entry name" value="Asparaginase_C"/>
</dbReference>
<evidence type="ECO:0000313" key="10">
    <source>
        <dbReference type="EMBL" id="SBV96812.1"/>
    </source>
</evidence>
<dbReference type="PIRSF" id="PIRSF001220">
    <property type="entry name" value="L-ASNase_gatD"/>
    <property type="match status" value="1"/>
</dbReference>
<dbReference type="SUPFAM" id="SSF53774">
    <property type="entry name" value="Glutaminase/Asparaginase"/>
    <property type="match status" value="1"/>
</dbReference>
<dbReference type="EMBL" id="FLUM01000001">
    <property type="protein sequence ID" value="SBV96812.1"/>
    <property type="molecule type" value="Genomic_DNA"/>
</dbReference>
<dbReference type="GO" id="GO:0009066">
    <property type="term" value="P:aspartate family amino acid metabolic process"/>
    <property type="evidence" value="ECO:0007669"/>
    <property type="project" value="UniProtKB-ARBA"/>
</dbReference>
<dbReference type="PRINTS" id="PR00139">
    <property type="entry name" value="ASNGLNASE"/>
</dbReference>
<evidence type="ECO:0000256" key="3">
    <source>
        <dbReference type="ARBA" id="ARBA00022801"/>
    </source>
</evidence>
<dbReference type="InterPro" id="IPR006033">
    <property type="entry name" value="AsnA_fam"/>
</dbReference>
<dbReference type="PROSITE" id="PS00917">
    <property type="entry name" value="ASN_GLN_ASE_2"/>
    <property type="match status" value="1"/>
</dbReference>
<feature type="binding site" evidence="5">
    <location>
        <begin position="92"/>
        <end position="93"/>
    </location>
    <ligand>
        <name>substrate</name>
    </ligand>
</feature>
<evidence type="ECO:0000256" key="5">
    <source>
        <dbReference type="PIRSR" id="PIRSR001220-2"/>
    </source>
</evidence>
<dbReference type="FunFam" id="3.40.50.40:FF:000001">
    <property type="entry name" value="L-asparaginase 1"/>
    <property type="match status" value="1"/>
</dbReference>
<dbReference type="InterPro" id="IPR027475">
    <property type="entry name" value="Asparaginase/glutaminase_AS2"/>
</dbReference>
<proteinExistence type="inferred from homology"/>
<dbReference type="SFLD" id="SFLDS00057">
    <property type="entry name" value="Glutaminase/Asparaginase"/>
    <property type="match status" value="1"/>
</dbReference>
<dbReference type="PROSITE" id="PS51732">
    <property type="entry name" value="ASN_GLN_ASE_3"/>
    <property type="match status" value="1"/>
</dbReference>
<dbReference type="PIRSF" id="PIRSF500176">
    <property type="entry name" value="L_ASNase"/>
    <property type="match status" value="1"/>
</dbReference>
<dbReference type="InterPro" id="IPR037152">
    <property type="entry name" value="L-asparaginase_N_sf"/>
</dbReference>
<evidence type="ECO:0000256" key="4">
    <source>
        <dbReference type="PIRSR" id="PIRSR001220-1"/>
    </source>
</evidence>
<dbReference type="InterPro" id="IPR041725">
    <property type="entry name" value="L-asparaginase_I"/>
</dbReference>
<reference evidence="10" key="1">
    <citation type="submission" date="2016-04" db="EMBL/GenBank/DDBJ databases">
        <authorList>
            <person name="Evans L.H."/>
            <person name="Alamgir A."/>
            <person name="Owens N."/>
            <person name="Weber N.D."/>
            <person name="Virtaneva K."/>
            <person name="Barbian K."/>
            <person name="Babar A."/>
            <person name="Rosenke K."/>
        </authorList>
    </citation>
    <scope>NUCLEOTIDE SEQUENCE</scope>
    <source>
        <strain evidence="10">86-1</strain>
    </source>
</reference>
<feature type="domain" description="Asparaginase/glutaminase C-terminal" evidence="9">
    <location>
        <begin position="219"/>
        <end position="332"/>
    </location>
</feature>
<evidence type="ECO:0000259" key="8">
    <source>
        <dbReference type="Pfam" id="PF00710"/>
    </source>
</evidence>
<accession>A0A212JBN1</accession>
<dbReference type="NCBIfam" id="TIGR00519">
    <property type="entry name" value="asnASE_I"/>
    <property type="match status" value="1"/>
</dbReference>
<dbReference type="InterPro" id="IPR020827">
    <property type="entry name" value="Asparaginase/glutaminase_AS1"/>
</dbReference>
<gene>
    <name evidence="10" type="primary">ansA</name>
    <name evidence="10" type="ORF">KL86DYS1_11747</name>
</gene>
<organism evidence="10">
    <name type="scientific">uncultured Dysgonomonas sp</name>
    <dbReference type="NCBI Taxonomy" id="206096"/>
    <lineage>
        <taxon>Bacteria</taxon>
        <taxon>Pseudomonadati</taxon>
        <taxon>Bacteroidota</taxon>
        <taxon>Bacteroidia</taxon>
        <taxon>Bacteroidales</taxon>
        <taxon>Dysgonomonadaceae</taxon>
        <taxon>Dysgonomonas</taxon>
        <taxon>environmental samples</taxon>
    </lineage>
</organism>
<dbReference type="InterPro" id="IPR036152">
    <property type="entry name" value="Asp/glu_Ase-like_sf"/>
</dbReference>
<feature type="active site" evidence="6">
    <location>
        <position position="16"/>
    </location>
</feature>